<dbReference type="GO" id="GO:0016020">
    <property type="term" value="C:membrane"/>
    <property type="evidence" value="ECO:0007669"/>
    <property type="project" value="TreeGrafter"/>
</dbReference>
<keyword evidence="1 2" id="KW-0443">Lipid metabolism</keyword>
<dbReference type="InterPro" id="IPR016035">
    <property type="entry name" value="Acyl_Trfase/lysoPLipase"/>
</dbReference>
<dbReference type="GO" id="GO:0005737">
    <property type="term" value="C:cytoplasm"/>
    <property type="evidence" value="ECO:0007669"/>
    <property type="project" value="TreeGrafter"/>
</dbReference>
<comment type="similarity">
    <text evidence="2">Belongs to the patatin family.</text>
</comment>
<feature type="transmembrane region" description="Helical" evidence="4">
    <location>
        <begin position="12"/>
        <end position="33"/>
    </location>
</feature>
<accession>A0A7R9W0L8</accession>
<evidence type="ECO:0000256" key="3">
    <source>
        <dbReference type="SAM" id="MobiDB-lite"/>
    </source>
</evidence>
<proteinExistence type="inferred from homology"/>
<dbReference type="GO" id="GO:0005811">
    <property type="term" value="C:lipid droplet"/>
    <property type="evidence" value="ECO:0007669"/>
    <property type="project" value="TreeGrafter"/>
</dbReference>
<sequence>MRMPDLPKRATLSLGLPGAGVLVFWQLGVLHGLRQSFDLSQIPLLGSSSGAVAASLAASGACLEQAAGHGIDLFKHNAKKRFSLVGSVGSLVSRWMHDTLPVDAALRCRESQINVLVTTLPFLTTRTISDFSSRAELIRCVLASAHIPLVLDWRMFVNVKGRACIDGGLWWLLRRSLVEHQHATAAKTLIIKPCDDEGLGEVHARRHTILARPSDAGVAFEMWARGLEHASRLAEKHEADLRPYLHALRSKTHVTCSTAGPSSNLFQRQDEAKVPTSVTS</sequence>
<comment type="domain">
    <text evidence="2">The nitrogen atoms of the two glycine residues in the GGXR motif define the oxyanion hole, and stabilize the oxyanion that forms during the nucleophilic attack by the catalytic serine during substrate cleavage.</text>
</comment>
<protein>
    <recommendedName>
        <fullName evidence="2">Patatin</fullName>
        <ecNumber evidence="2">3.1.1.-</ecNumber>
    </recommendedName>
</protein>
<keyword evidence="2" id="KW-0378">Hydrolase</keyword>
<dbReference type="PANTHER" id="PTHR12406:SF45">
    <property type="entry name" value="PATATIN"/>
    <property type="match status" value="1"/>
</dbReference>
<keyword evidence="2" id="KW-0442">Lipid degradation</keyword>
<dbReference type="PANTHER" id="PTHR12406">
    <property type="entry name" value="CALCIUM-INDEPENDENT PHOSPHOLIPASE A2 IPLA2 -RELATED"/>
    <property type="match status" value="1"/>
</dbReference>
<evidence type="ECO:0000256" key="2">
    <source>
        <dbReference type="RuleBase" id="RU361262"/>
    </source>
</evidence>
<reference evidence="6" key="1">
    <citation type="submission" date="2021-01" db="EMBL/GenBank/DDBJ databases">
        <authorList>
            <person name="Corre E."/>
            <person name="Pelletier E."/>
            <person name="Niang G."/>
            <person name="Scheremetjew M."/>
            <person name="Finn R."/>
            <person name="Kale V."/>
            <person name="Holt S."/>
            <person name="Cochrane G."/>
            <person name="Meng A."/>
            <person name="Brown T."/>
            <person name="Cohen L."/>
        </authorList>
    </citation>
    <scope>NUCLEOTIDE SEQUENCE</scope>
    <source>
        <strain evidence="6">CCMP219</strain>
    </source>
</reference>
<dbReference type="SUPFAM" id="SSF52151">
    <property type="entry name" value="FabD/lysophospholipase-like"/>
    <property type="match status" value="1"/>
</dbReference>
<evidence type="ECO:0000256" key="1">
    <source>
        <dbReference type="ARBA" id="ARBA00023098"/>
    </source>
</evidence>
<dbReference type="InterPro" id="IPR033562">
    <property type="entry name" value="PLPL"/>
</dbReference>
<organism evidence="6">
    <name type="scientific">Chlamydomonas euryale</name>
    <dbReference type="NCBI Taxonomy" id="1486919"/>
    <lineage>
        <taxon>Eukaryota</taxon>
        <taxon>Viridiplantae</taxon>
        <taxon>Chlorophyta</taxon>
        <taxon>core chlorophytes</taxon>
        <taxon>Chlorophyceae</taxon>
        <taxon>CS clade</taxon>
        <taxon>Chlamydomonadales</taxon>
        <taxon>Chlamydomonadaceae</taxon>
        <taxon>Chlamydomonas</taxon>
    </lineage>
</organism>
<comment type="function">
    <text evidence="2">Lipolytic acyl hydrolase (LAH).</text>
</comment>
<dbReference type="EC" id="3.1.1.-" evidence="2"/>
<evidence type="ECO:0000256" key="4">
    <source>
        <dbReference type="SAM" id="Phobius"/>
    </source>
</evidence>
<keyword evidence="4" id="KW-1133">Transmembrane helix</keyword>
<dbReference type="AlphaFoldDB" id="A0A7R9W0L8"/>
<gene>
    <name evidence="6" type="ORF">CEUR00632_LOCUS20940</name>
</gene>
<keyword evidence="4" id="KW-0472">Membrane</keyword>
<evidence type="ECO:0000313" key="6">
    <source>
        <dbReference type="EMBL" id="CAD8310936.1"/>
    </source>
</evidence>
<feature type="domain" description="PNPLA" evidence="5">
    <location>
        <begin position="16"/>
        <end position="169"/>
    </location>
</feature>
<dbReference type="GO" id="GO:0055088">
    <property type="term" value="P:lipid homeostasis"/>
    <property type="evidence" value="ECO:0007669"/>
    <property type="project" value="TreeGrafter"/>
</dbReference>
<dbReference type="Pfam" id="PF01734">
    <property type="entry name" value="Patatin"/>
    <property type="match status" value="1"/>
</dbReference>
<dbReference type="EMBL" id="HBEC01044906">
    <property type="protein sequence ID" value="CAD8310936.1"/>
    <property type="molecule type" value="Transcribed_RNA"/>
</dbReference>
<dbReference type="InterPro" id="IPR002641">
    <property type="entry name" value="PNPLA_dom"/>
</dbReference>
<feature type="region of interest" description="Disordered" evidence="3">
    <location>
        <begin position="259"/>
        <end position="280"/>
    </location>
</feature>
<dbReference type="GO" id="GO:0004806">
    <property type="term" value="F:triacylglycerol lipase activity"/>
    <property type="evidence" value="ECO:0007669"/>
    <property type="project" value="TreeGrafter"/>
</dbReference>
<dbReference type="GO" id="GO:0019433">
    <property type="term" value="P:triglyceride catabolic process"/>
    <property type="evidence" value="ECO:0007669"/>
    <property type="project" value="TreeGrafter"/>
</dbReference>
<evidence type="ECO:0000259" key="5">
    <source>
        <dbReference type="Pfam" id="PF01734"/>
    </source>
</evidence>
<name>A0A7R9W0L8_9CHLO</name>
<keyword evidence="4" id="KW-0812">Transmembrane</keyword>